<keyword evidence="7" id="KW-1185">Reference proteome</keyword>
<name>A0ABM0K2U5_APLCA</name>
<feature type="region of interest" description="Disordered" evidence="3">
    <location>
        <begin position="1350"/>
        <end position="1369"/>
    </location>
</feature>
<evidence type="ECO:0000256" key="3">
    <source>
        <dbReference type="SAM" id="MobiDB-lite"/>
    </source>
</evidence>
<dbReference type="Proteomes" id="UP000694888">
    <property type="component" value="Unplaced"/>
</dbReference>
<evidence type="ECO:0000313" key="9">
    <source>
        <dbReference type="RefSeq" id="XP_005107469.1"/>
    </source>
</evidence>
<feature type="compositionally biased region" description="Low complexity" evidence="3">
    <location>
        <begin position="269"/>
        <end position="282"/>
    </location>
</feature>
<feature type="region of interest" description="Disordered" evidence="3">
    <location>
        <begin position="148"/>
        <end position="222"/>
    </location>
</feature>
<evidence type="ECO:0000259" key="5">
    <source>
        <dbReference type="PROSITE" id="PS50139"/>
    </source>
</evidence>
<dbReference type="PROSITE" id="PS50137">
    <property type="entry name" value="DS_RBD"/>
    <property type="match status" value="1"/>
</dbReference>
<evidence type="ECO:0000313" key="8">
    <source>
        <dbReference type="RefSeq" id="XP_005107468.1"/>
    </source>
</evidence>
<evidence type="ECO:0000259" key="6">
    <source>
        <dbReference type="PROSITE" id="PS50141"/>
    </source>
</evidence>
<organism evidence="7 9">
    <name type="scientific">Aplysia californica</name>
    <name type="common">California sea hare</name>
    <dbReference type="NCBI Taxonomy" id="6500"/>
    <lineage>
        <taxon>Eukaryota</taxon>
        <taxon>Metazoa</taxon>
        <taxon>Spiralia</taxon>
        <taxon>Lophotrochozoa</taxon>
        <taxon>Mollusca</taxon>
        <taxon>Gastropoda</taxon>
        <taxon>Heterobranchia</taxon>
        <taxon>Euthyneura</taxon>
        <taxon>Tectipleura</taxon>
        <taxon>Aplysiida</taxon>
        <taxon>Aplysioidea</taxon>
        <taxon>Aplysiidae</taxon>
        <taxon>Aplysia</taxon>
    </lineage>
</organism>
<protein>
    <submittedName>
        <fullName evidence="8 9">Uncharacterized protein LOC101855902</fullName>
    </submittedName>
</protein>
<dbReference type="SUPFAM" id="SSF54768">
    <property type="entry name" value="dsRNA-binding domain-like"/>
    <property type="match status" value="1"/>
</dbReference>
<feature type="region of interest" description="Disordered" evidence="3">
    <location>
        <begin position="856"/>
        <end position="947"/>
    </location>
</feature>
<feature type="region of interest" description="Disordered" evidence="3">
    <location>
        <begin position="259"/>
        <end position="349"/>
    </location>
</feature>
<feature type="compositionally biased region" description="Polar residues" evidence="3">
    <location>
        <begin position="325"/>
        <end position="334"/>
    </location>
</feature>
<sequence length="1437" mass="156503">MQGKSLKKHQCKWNVQNTFGTKTLKAPEKGVKKTKFSEQDSIKVIKFLDGCPGPQRTLTVAQACQYQTSKQINPTLYGLKRSGLVVLVQEQPPTWALAGHVTSQQGKSWDEGAVLGNKMMQGYNPRGRGRGRGILHLEEQFFCGRGSGFREAGGQDGRGHRRGRGRRGAERGRGGWGRGSQNDEWNGRGRGFGRGGGFQRGRGLYGYSSNSDNRQPPFYHGYHENNYPSSSWNNNNGEMRDTLSNNQNTRLPVNRYNASRPAWQSGHDSGASPSTSAPGAYAERSQGNQRPAKRDSRTPENDGQMLNTASGSSSSRTTTRETNAKPMSSLTNHANMFKKTGKDSSAPGAYRSEERVLDQLEHSAEQRWEVFDNNRGAPVAGDSQSDSSVLMPEDFARGAPPASASHYSGGVADPVPSLDNKQSMELCDYECVSGVQKRLPDQASSTEESSHYTPDVSETEDWGGSSMPCDDEEDDEDDDEEEDTLYVRIKDFCNVLDFSEFNLATEPEMESDRFSSYGEEYNEQGYEEEDWGGVTEDTLQDAGAAGLEGQSQGGILEDGRGVVETHRTDETLLEQQLLSALASSRLMTLTVPVLTTRLKARKETVEDVLAECAQEELVTFISATNEVMLTAKGQNQCQLQNSKDFKTPVKQELNNGPPPLNPARLISSDTAFSTSLGDVRLPLGRGQSWSSLQTHSTTSHDHNERNTTVKLPPSCVPVANPAFRQSASVVPPHTGMVQSSFKNLSDSSAVPSERSAFTRVTPSSSSSSPHAETLVLDRPQSFSAQGPGKFPHQLTTQMGASGGALYSLPAGQPSNSHLTFGQQLKKETGINFPGVEYLVLTDKAGFQQAAAFGAPRGPSDLSGTASSLATSAQQALGAARRPPLLTTPHGSGKVLNPPGFLNRDAADRAPLLPNPFDKSAAAATSSPQQVTAYTPQGPAQPAAAPGGALEITSESFAALNKNPISALMEYAQSRHVPARIDVLSQSGPPHKPTFVVAAVVGSRQFPGITHSNKKDGRKDAAEQAIRMLIAEGQYQMPQQVGVLKIPESQMTLFDKIAALTHQKFNSLIATVAETLTGRKVIAGLVMKMDDLDKGTVIAIGSGNRCVTGDKLSLHGHTVNDCHAEVITRRGFMRFLYQQLQTYQLGKDHPLFEPSQSGKLKVKDSVTFHLYISTAPCGDGALFSPRDVKSNSGPSSEAYNHHRPTVGGSAQGLLRTKMEGGEGTIPINSSDGCQTWDGILRGERLRTMSCSDKICRWNVLGMQGALLSHFLDPVYMHSLTLGYLYDHGHLSRAVCCRLNRSHPSLDDELPSTYQLHHPLLGRVTACDPPRETQKTKSYSVNWTYDDARPEVLEGNTGRLPSGESETSKSRLSKSDLYNMFKATCQHFGQEGLVSNPNYLQAKRRSQDFLQAKILMFEKFQQLGYGKWVSKPEEEKVFS</sequence>
<evidence type="ECO:0000313" key="10">
    <source>
        <dbReference type="RefSeq" id="XP_005107470.1"/>
    </source>
</evidence>
<feature type="region of interest" description="Disordered" evidence="3">
    <location>
        <begin position="753"/>
        <end position="772"/>
    </location>
</feature>
<dbReference type="Gene3D" id="3.30.160.20">
    <property type="match status" value="1"/>
</dbReference>
<dbReference type="PANTHER" id="PTHR10910:SF107">
    <property type="entry name" value="DOUBLE-STRANDED RNA-SPECIFIC ADENOSINE DEAMINASE"/>
    <property type="match status" value="1"/>
</dbReference>
<feature type="compositionally biased region" description="Low complexity" evidence="3">
    <location>
        <begin position="308"/>
        <end position="317"/>
    </location>
</feature>
<dbReference type="PROSITE" id="PS50141">
    <property type="entry name" value="A_DEAMIN_EDITASE"/>
    <property type="match status" value="1"/>
</dbReference>
<dbReference type="PROSITE" id="PS50139">
    <property type="entry name" value="Z_BINDING"/>
    <property type="match status" value="1"/>
</dbReference>
<dbReference type="Pfam" id="PF00035">
    <property type="entry name" value="dsrm"/>
    <property type="match status" value="1"/>
</dbReference>
<proteinExistence type="predicted"/>
<dbReference type="SMART" id="SM00550">
    <property type="entry name" value="Zalpha"/>
    <property type="match status" value="1"/>
</dbReference>
<dbReference type="RefSeq" id="XP_005107469.1">
    <property type="nucleotide sequence ID" value="XM_005107412.3"/>
</dbReference>
<dbReference type="RefSeq" id="XP_005107468.1">
    <property type="nucleotide sequence ID" value="XM_005107411.3"/>
</dbReference>
<feature type="domain" description="DRBM" evidence="4">
    <location>
        <begin position="962"/>
        <end position="1030"/>
    </location>
</feature>
<feature type="compositionally biased region" description="Gly residues" evidence="3">
    <location>
        <begin position="188"/>
        <end position="204"/>
    </location>
</feature>
<reference evidence="8 9" key="1">
    <citation type="submission" date="2025-05" db="UniProtKB">
        <authorList>
            <consortium name="RefSeq"/>
        </authorList>
    </citation>
    <scope>IDENTIFICATION</scope>
</reference>
<dbReference type="SUPFAM" id="SSF46785">
    <property type="entry name" value="Winged helix' DNA-binding domain"/>
    <property type="match status" value="1"/>
</dbReference>
<accession>A0ABM0K2U5</accession>
<feature type="region of interest" description="Disordered" evidence="3">
    <location>
        <begin position="687"/>
        <end position="709"/>
    </location>
</feature>
<evidence type="ECO:0000256" key="1">
    <source>
        <dbReference type="ARBA" id="ARBA00022884"/>
    </source>
</evidence>
<keyword evidence="1 2" id="KW-0694">RNA-binding</keyword>
<feature type="compositionally biased region" description="Low complexity" evidence="3">
    <location>
        <begin position="862"/>
        <end position="879"/>
    </location>
</feature>
<dbReference type="RefSeq" id="XP_005107470.1">
    <property type="nucleotide sequence ID" value="XM_005107413.3"/>
</dbReference>
<feature type="compositionally biased region" description="Acidic residues" evidence="3">
    <location>
        <begin position="469"/>
        <end position="482"/>
    </location>
</feature>
<evidence type="ECO:0000259" key="4">
    <source>
        <dbReference type="PROSITE" id="PS50137"/>
    </source>
</evidence>
<feature type="region of interest" description="Disordered" evidence="3">
    <location>
        <begin position="438"/>
        <end position="482"/>
    </location>
</feature>
<dbReference type="InterPro" id="IPR042371">
    <property type="entry name" value="Z_dom"/>
</dbReference>
<feature type="region of interest" description="Disordered" evidence="3">
    <location>
        <begin position="230"/>
        <end position="249"/>
    </location>
</feature>
<dbReference type="SMART" id="SM00552">
    <property type="entry name" value="ADEAMc"/>
    <property type="match status" value="1"/>
</dbReference>
<feature type="compositionally biased region" description="Basic and acidic residues" evidence="3">
    <location>
        <begin position="698"/>
        <end position="707"/>
    </location>
</feature>
<dbReference type="Gene3D" id="1.10.10.10">
    <property type="entry name" value="Winged helix-like DNA-binding domain superfamily/Winged helix DNA-binding domain"/>
    <property type="match status" value="1"/>
</dbReference>
<dbReference type="GeneID" id="101855902"/>
<feature type="compositionally biased region" description="Polar residues" evidence="3">
    <location>
        <begin position="687"/>
        <end position="697"/>
    </location>
</feature>
<feature type="domain" description="A to I editase" evidence="6">
    <location>
        <begin position="1098"/>
        <end position="1436"/>
    </location>
</feature>
<dbReference type="InterPro" id="IPR014720">
    <property type="entry name" value="dsRBD_dom"/>
</dbReference>
<feature type="region of interest" description="Disordered" evidence="3">
    <location>
        <begin position="371"/>
        <end position="419"/>
    </location>
</feature>
<dbReference type="Pfam" id="PF02137">
    <property type="entry name" value="A_deamin"/>
    <property type="match status" value="1"/>
</dbReference>
<gene>
    <name evidence="8 9 10" type="primary">LOC101855902</name>
</gene>
<dbReference type="PANTHER" id="PTHR10910">
    <property type="entry name" value="EUKARYOTE SPECIFIC DSRNA BINDING PROTEIN"/>
    <property type="match status" value="1"/>
</dbReference>
<feature type="compositionally biased region" description="Low complexity" evidence="3">
    <location>
        <begin position="935"/>
        <end position="947"/>
    </location>
</feature>
<dbReference type="SMART" id="SM00358">
    <property type="entry name" value="DSRM"/>
    <property type="match status" value="1"/>
</dbReference>
<dbReference type="InterPro" id="IPR036388">
    <property type="entry name" value="WH-like_DNA-bd_sf"/>
</dbReference>
<dbReference type="InterPro" id="IPR002466">
    <property type="entry name" value="A_deamin"/>
</dbReference>
<dbReference type="InterPro" id="IPR036390">
    <property type="entry name" value="WH_DNA-bd_sf"/>
</dbReference>
<evidence type="ECO:0000313" key="7">
    <source>
        <dbReference type="Proteomes" id="UP000694888"/>
    </source>
</evidence>
<feature type="compositionally biased region" description="Polar residues" evidence="3">
    <location>
        <begin position="922"/>
        <end position="934"/>
    </location>
</feature>
<evidence type="ECO:0000256" key="2">
    <source>
        <dbReference type="PROSITE-ProRule" id="PRU00266"/>
    </source>
</evidence>
<feature type="domain" description="Z-binding" evidence="5">
    <location>
        <begin position="34"/>
        <end position="99"/>
    </location>
</feature>
<dbReference type="CDD" id="cd19902">
    <property type="entry name" value="DSRM_DRADA"/>
    <property type="match status" value="1"/>
</dbReference>